<reference evidence="4" key="1">
    <citation type="submission" date="2016-06" db="UniProtKB">
        <authorList>
            <consortium name="WormBaseParasite"/>
        </authorList>
    </citation>
    <scope>IDENTIFICATION</scope>
</reference>
<gene>
    <name evidence="2" type="ORF">GPUH_LOCUS23806</name>
</gene>
<reference evidence="2 3" key="2">
    <citation type="submission" date="2018-11" db="EMBL/GenBank/DDBJ databases">
        <authorList>
            <consortium name="Pathogen Informatics"/>
        </authorList>
    </citation>
    <scope>NUCLEOTIDE SEQUENCE [LARGE SCALE GENOMIC DNA]</scope>
</reference>
<dbReference type="Proteomes" id="UP000271098">
    <property type="component" value="Unassembled WGS sequence"/>
</dbReference>
<evidence type="ECO:0000313" key="4">
    <source>
        <dbReference type="WBParaSite" id="GPUH_0002383601-mRNA-1"/>
    </source>
</evidence>
<name>A0A183ES65_9BILA</name>
<accession>A0A183ES65</accession>
<evidence type="ECO:0000313" key="3">
    <source>
        <dbReference type="Proteomes" id="UP000271098"/>
    </source>
</evidence>
<evidence type="ECO:0000256" key="1">
    <source>
        <dbReference type="SAM" id="Phobius"/>
    </source>
</evidence>
<keyword evidence="1" id="KW-0812">Transmembrane</keyword>
<keyword evidence="1" id="KW-0472">Membrane</keyword>
<dbReference type="OrthoDB" id="341486at2759"/>
<evidence type="ECO:0000313" key="2">
    <source>
        <dbReference type="EMBL" id="VDN41985.1"/>
    </source>
</evidence>
<keyword evidence="1" id="KW-1133">Transmembrane helix</keyword>
<dbReference type="InterPro" id="IPR036322">
    <property type="entry name" value="WD40_repeat_dom_sf"/>
</dbReference>
<dbReference type="WBParaSite" id="GPUH_0002383601-mRNA-1">
    <property type="protein sequence ID" value="GPUH_0002383601-mRNA-1"/>
    <property type="gene ID" value="GPUH_0002383601"/>
</dbReference>
<dbReference type="SUPFAM" id="SSF50978">
    <property type="entry name" value="WD40 repeat-like"/>
    <property type="match status" value="1"/>
</dbReference>
<proteinExistence type="predicted"/>
<feature type="transmembrane region" description="Helical" evidence="1">
    <location>
        <begin position="80"/>
        <end position="101"/>
    </location>
</feature>
<sequence>MIMWNVIAYHLFRNDGKLLCLGCSRSLKFFDLRESVRPVCSLPMPNLVRSVSAADRHPCIACIVEDFISIYDRRRLTSPLYRILIPYFVSTAFLSPGFMWLSSWNSWI</sequence>
<dbReference type="EMBL" id="UYRT01099032">
    <property type="protein sequence ID" value="VDN41985.1"/>
    <property type="molecule type" value="Genomic_DNA"/>
</dbReference>
<keyword evidence="3" id="KW-1185">Reference proteome</keyword>
<organism evidence="4">
    <name type="scientific">Gongylonema pulchrum</name>
    <dbReference type="NCBI Taxonomy" id="637853"/>
    <lineage>
        <taxon>Eukaryota</taxon>
        <taxon>Metazoa</taxon>
        <taxon>Ecdysozoa</taxon>
        <taxon>Nematoda</taxon>
        <taxon>Chromadorea</taxon>
        <taxon>Rhabditida</taxon>
        <taxon>Spirurina</taxon>
        <taxon>Spiruromorpha</taxon>
        <taxon>Spiruroidea</taxon>
        <taxon>Gongylonematidae</taxon>
        <taxon>Gongylonema</taxon>
    </lineage>
</organism>
<dbReference type="AlphaFoldDB" id="A0A183ES65"/>
<protein>
    <submittedName>
        <fullName evidence="4">Transducin/WD40 repeat-like superfamily protein</fullName>
    </submittedName>
</protein>